<organism evidence="1 2">
    <name type="scientific">Actinokineospora bangkokensis</name>
    <dbReference type="NCBI Taxonomy" id="1193682"/>
    <lineage>
        <taxon>Bacteria</taxon>
        <taxon>Bacillati</taxon>
        <taxon>Actinomycetota</taxon>
        <taxon>Actinomycetes</taxon>
        <taxon>Pseudonocardiales</taxon>
        <taxon>Pseudonocardiaceae</taxon>
        <taxon>Actinokineospora</taxon>
    </lineage>
</organism>
<evidence type="ECO:0000313" key="2">
    <source>
        <dbReference type="Proteomes" id="UP000186040"/>
    </source>
</evidence>
<evidence type="ECO:0000313" key="1">
    <source>
        <dbReference type="EMBL" id="OLR94565.1"/>
    </source>
</evidence>
<dbReference type="RefSeq" id="WP_075973943.1">
    <property type="nucleotide sequence ID" value="NZ_MKQR01000007.1"/>
</dbReference>
<dbReference type="PANTHER" id="PTHR37816">
    <property type="entry name" value="YALI0E33011P"/>
    <property type="match status" value="1"/>
</dbReference>
<keyword evidence="1" id="KW-0418">Kinase</keyword>
<dbReference type="Proteomes" id="UP000186040">
    <property type="component" value="Unassembled WGS sequence"/>
</dbReference>
<dbReference type="STRING" id="1193682.BJP25_12570"/>
<dbReference type="PANTHER" id="PTHR37816:SF1">
    <property type="entry name" value="TOXIN"/>
    <property type="match status" value="1"/>
</dbReference>
<gene>
    <name evidence="1" type="ORF">BJP25_12570</name>
</gene>
<reference evidence="1 2" key="1">
    <citation type="submission" date="2016-10" db="EMBL/GenBank/DDBJ databases">
        <title>The Draft Genome Sequence of Actinokineospora bangkokensis 44EHWT reveals the biosynthetic pathway of antifungal compounds Thailandins with unusual extender unit butylmalonyl-CoA.</title>
        <authorList>
            <person name="Greule A."/>
            <person name="Intra B."/>
            <person name="Flemming S."/>
            <person name="Rommel M.G."/>
            <person name="Panbangred W."/>
            <person name="Bechthold A."/>
        </authorList>
    </citation>
    <scope>NUCLEOTIDE SEQUENCE [LARGE SCALE GENOMIC DNA]</scope>
    <source>
        <strain evidence="1 2">44EHW</strain>
    </source>
</reference>
<comment type="caution">
    <text evidence="1">The sequence shown here is derived from an EMBL/GenBank/DDBJ whole genome shotgun (WGS) entry which is preliminary data.</text>
</comment>
<dbReference type="SUPFAM" id="SSF52540">
    <property type="entry name" value="P-loop containing nucleoside triphosphate hydrolases"/>
    <property type="match status" value="1"/>
</dbReference>
<dbReference type="Gene3D" id="3.40.50.300">
    <property type="entry name" value="P-loop containing nucleotide triphosphate hydrolases"/>
    <property type="match status" value="1"/>
</dbReference>
<dbReference type="AlphaFoldDB" id="A0A1Q9LRB1"/>
<keyword evidence="1" id="KW-0808">Transferase</keyword>
<dbReference type="GO" id="GO:0016301">
    <property type="term" value="F:kinase activity"/>
    <property type="evidence" value="ECO:0007669"/>
    <property type="project" value="UniProtKB-KW"/>
</dbReference>
<dbReference type="OrthoDB" id="3199600at2"/>
<protein>
    <submittedName>
        <fullName evidence="1">Adenylate kinase</fullName>
    </submittedName>
</protein>
<keyword evidence="2" id="KW-1185">Reference proteome</keyword>
<dbReference type="InterPro" id="IPR052922">
    <property type="entry name" value="Cytidylate_Kinase-2"/>
</dbReference>
<proteinExistence type="predicted"/>
<sequence>MRRVIVTGMTGAGKTTMARGLATRLGLPFTELDTLAYEPGWVERAQYTADVTAIAGSPRWVVDSYGQPGVRDLLWQRADTVVWLDFPRRVVVRRALWRSLVRSARRERIFGGNVETWGGWLSREHPAWSAWAGHAARRAYLAARVDEPRHAHLTVVRLRTPAEAARWLAAVNPGE</sequence>
<dbReference type="InterPro" id="IPR027417">
    <property type="entry name" value="P-loop_NTPase"/>
</dbReference>
<accession>A0A1Q9LRB1</accession>
<dbReference type="EMBL" id="MKQR01000007">
    <property type="protein sequence ID" value="OLR94565.1"/>
    <property type="molecule type" value="Genomic_DNA"/>
</dbReference>
<name>A0A1Q9LRB1_9PSEU</name>